<name>A0ABD5FE37_ENTAV</name>
<reference evidence="1 2" key="1">
    <citation type="submission" date="2023-03" db="EMBL/GenBank/DDBJ databases">
        <authorList>
            <person name="Shen W."/>
            <person name="Cai J."/>
        </authorList>
    </citation>
    <scope>NUCLEOTIDE SEQUENCE [LARGE SCALE GENOMIC DNA]</scope>
    <source>
        <strain evidence="1 2">Y2</strain>
    </source>
</reference>
<organism evidence="1 2">
    <name type="scientific">Enterococcus avium</name>
    <name type="common">Streptococcus avium</name>
    <dbReference type="NCBI Taxonomy" id="33945"/>
    <lineage>
        <taxon>Bacteria</taxon>
        <taxon>Bacillati</taxon>
        <taxon>Bacillota</taxon>
        <taxon>Bacilli</taxon>
        <taxon>Lactobacillales</taxon>
        <taxon>Enterococcaceae</taxon>
        <taxon>Enterococcus</taxon>
    </lineage>
</organism>
<dbReference type="RefSeq" id="WP_311872941.1">
    <property type="nucleotide sequence ID" value="NZ_JARPVY010000015.1"/>
</dbReference>
<sequence length="137" mass="15946">MKIDRYKPKVNTFHYESKEDYEDYQNKFNIHITPLRISYPANQENSCTLGIRLDFTMVFEEFVVSGSLGQVSLFKNRKIESQEDLTKEELDQLLSPLFELVKRLTYEVSEIALDEPGVTIQFDQVNQQSVEVNGEEG</sequence>
<evidence type="ECO:0000313" key="1">
    <source>
        <dbReference type="EMBL" id="MDT2516450.1"/>
    </source>
</evidence>
<comment type="caution">
    <text evidence="1">The sequence shown here is derived from an EMBL/GenBank/DDBJ whole genome shotgun (WGS) entry which is preliminary data.</text>
</comment>
<dbReference type="InterPro" id="IPR035958">
    <property type="entry name" value="SecB-like_sf"/>
</dbReference>
<gene>
    <name evidence="1" type="ORF">P7D79_19675</name>
</gene>
<dbReference type="SUPFAM" id="SSF54611">
    <property type="entry name" value="SecB-like"/>
    <property type="match status" value="1"/>
</dbReference>
<dbReference type="Pfam" id="PF06619">
    <property type="entry name" value="DUF1149"/>
    <property type="match status" value="1"/>
</dbReference>
<evidence type="ECO:0000313" key="2">
    <source>
        <dbReference type="Proteomes" id="UP001264335"/>
    </source>
</evidence>
<dbReference type="AlphaFoldDB" id="A0ABD5FE37"/>
<dbReference type="PIRSF" id="PIRSF031568">
    <property type="entry name" value="UCP031568"/>
    <property type="match status" value="1"/>
</dbReference>
<dbReference type="Proteomes" id="UP001264335">
    <property type="component" value="Unassembled WGS sequence"/>
</dbReference>
<protein>
    <submittedName>
        <fullName evidence="1">DUF1149 family protein</fullName>
    </submittedName>
</protein>
<dbReference type="InterPro" id="IPR009530">
    <property type="entry name" value="DUF1149"/>
</dbReference>
<proteinExistence type="predicted"/>
<accession>A0ABD5FE37</accession>
<dbReference type="EMBL" id="JARPWY010000082">
    <property type="protein sequence ID" value="MDT2516450.1"/>
    <property type="molecule type" value="Genomic_DNA"/>
</dbReference>
<dbReference type="Gene3D" id="3.10.420.10">
    <property type="entry name" value="SecB-like"/>
    <property type="match status" value="1"/>
</dbReference>